<keyword evidence="2" id="KW-0812">Transmembrane</keyword>
<dbReference type="PANTHER" id="PTHR34548:SF2">
    <property type="entry name" value="PROTEIN TIC 21, CHLOROPLASTIC"/>
    <property type="match status" value="1"/>
</dbReference>
<protein>
    <recommendedName>
        <fullName evidence="6">Transmembrane protein</fullName>
    </recommendedName>
</protein>
<keyword evidence="2" id="KW-1133">Transmembrane helix</keyword>
<reference evidence="4 5" key="1">
    <citation type="submission" date="2024-10" db="EMBL/GenBank/DDBJ databases">
        <title>Updated reference genomes for cyclostephanoid diatoms.</title>
        <authorList>
            <person name="Roberts W.R."/>
            <person name="Alverson A.J."/>
        </authorList>
    </citation>
    <scope>NUCLEOTIDE SEQUENCE [LARGE SCALE GENOMIC DNA]</scope>
    <source>
        <strain evidence="4 5">AJA228-03</strain>
    </source>
</reference>
<sequence>MPRLKHFASFVALLLSFLAAFERGGVESFQYYHYPANRPPQRQRRSSVVAHHSRRLPTPPLSLSSSIHSDSSTSPLRLSIHLQLSSSSSSPSSSSSSEIDPLIYRASVALRASSWFSWWSQLILTVVSSITFLFARNVLSSTSSPTGGAATMMGKFLLPGLGIVVSSMSLVWTWGQRRLARRFLRGRTTSRIEAANLLRRTVSVGTGLNLVGLLTSVLGAQVIVGTLAAKSMQIFVGGVAGGIIGGQTLQPLDVLIVQANTNILSSHFVSLACLLWLNRMIDLLDPPSLEDDDDV</sequence>
<dbReference type="AlphaFoldDB" id="A0ABD3R8Y5"/>
<feature type="compositionally biased region" description="Basic residues" evidence="1">
    <location>
        <begin position="41"/>
        <end position="55"/>
    </location>
</feature>
<dbReference type="EMBL" id="JALLPB020000431">
    <property type="protein sequence ID" value="KAL3809189.1"/>
    <property type="molecule type" value="Genomic_DNA"/>
</dbReference>
<feature type="transmembrane region" description="Helical" evidence="2">
    <location>
        <begin position="115"/>
        <end position="135"/>
    </location>
</feature>
<feature type="signal peptide" evidence="3">
    <location>
        <begin position="1"/>
        <end position="28"/>
    </location>
</feature>
<gene>
    <name evidence="4" type="ORF">ACHAXA_000708</name>
</gene>
<dbReference type="Pfam" id="PF12263">
    <property type="entry name" value="DUF3611"/>
    <property type="match status" value="1"/>
</dbReference>
<evidence type="ECO:0000256" key="1">
    <source>
        <dbReference type="SAM" id="MobiDB-lite"/>
    </source>
</evidence>
<evidence type="ECO:0008006" key="6">
    <source>
        <dbReference type="Google" id="ProtNLM"/>
    </source>
</evidence>
<comment type="caution">
    <text evidence="4">The sequence shown here is derived from an EMBL/GenBank/DDBJ whole genome shotgun (WGS) entry which is preliminary data.</text>
</comment>
<feature type="region of interest" description="Disordered" evidence="1">
    <location>
        <begin position="37"/>
        <end position="69"/>
    </location>
</feature>
<accession>A0ABD3R8Y5</accession>
<feature type="chain" id="PRO_5044746079" description="Transmembrane protein" evidence="3">
    <location>
        <begin position="29"/>
        <end position="295"/>
    </location>
</feature>
<dbReference type="InterPro" id="IPR022051">
    <property type="entry name" value="DUF3611"/>
</dbReference>
<keyword evidence="3" id="KW-0732">Signal</keyword>
<feature type="transmembrane region" description="Helical" evidence="2">
    <location>
        <begin position="207"/>
        <end position="229"/>
    </location>
</feature>
<keyword evidence="2" id="KW-0472">Membrane</keyword>
<dbReference type="Proteomes" id="UP001530377">
    <property type="component" value="Unassembled WGS sequence"/>
</dbReference>
<evidence type="ECO:0000256" key="2">
    <source>
        <dbReference type="SAM" id="Phobius"/>
    </source>
</evidence>
<feature type="transmembrane region" description="Helical" evidence="2">
    <location>
        <begin position="156"/>
        <end position="175"/>
    </location>
</feature>
<keyword evidence="5" id="KW-1185">Reference proteome</keyword>
<name>A0ABD3R8Y5_9STRA</name>
<evidence type="ECO:0000313" key="4">
    <source>
        <dbReference type="EMBL" id="KAL3809189.1"/>
    </source>
</evidence>
<evidence type="ECO:0000256" key="3">
    <source>
        <dbReference type="SAM" id="SignalP"/>
    </source>
</evidence>
<organism evidence="4 5">
    <name type="scientific">Cyclostephanos tholiformis</name>
    <dbReference type="NCBI Taxonomy" id="382380"/>
    <lineage>
        <taxon>Eukaryota</taxon>
        <taxon>Sar</taxon>
        <taxon>Stramenopiles</taxon>
        <taxon>Ochrophyta</taxon>
        <taxon>Bacillariophyta</taxon>
        <taxon>Coscinodiscophyceae</taxon>
        <taxon>Thalassiosirophycidae</taxon>
        <taxon>Stephanodiscales</taxon>
        <taxon>Stephanodiscaceae</taxon>
        <taxon>Cyclostephanos</taxon>
    </lineage>
</organism>
<evidence type="ECO:0000313" key="5">
    <source>
        <dbReference type="Proteomes" id="UP001530377"/>
    </source>
</evidence>
<proteinExistence type="predicted"/>
<dbReference type="PANTHER" id="PTHR34548">
    <property type="entry name" value="PROTEIN TIC 21, CHLOROPLASTIC"/>
    <property type="match status" value="1"/>
</dbReference>